<reference evidence="2" key="1">
    <citation type="submission" date="2014-04" db="EMBL/GenBank/DDBJ databases">
        <authorList>
            <person name="Xu Y.W."/>
            <person name="Yang Q."/>
        </authorList>
    </citation>
    <scope>NUCLEOTIDE SEQUENCE</scope>
    <source>
        <strain evidence="2">TGCL_2</strain>
    </source>
</reference>
<accession>A0A2Z6ITQ5</accession>
<sequence length="136" mass="15292">MWNDGIFWGSGVEPLFRNELRRVLNRGEAVNALKRAIYTGRISPAQAKRVDEMQAVADALSLMANIVMAWNTSQMQAVLDRWSNRRQVIPPELIGKIAPTRLESINLRGVFRFPVDRYADQILPSRPNASITGTNG</sequence>
<name>A0A2Z6ITQ5_9BURK</name>
<geneLocation type="plasmid" evidence="2">
    <name>pPO2</name>
</geneLocation>
<reference evidence="2" key="2">
    <citation type="submission" date="2018-06" db="EMBL/GenBank/DDBJ databases">
        <title>Genetic characterization of 2,4-dichlorophenoxyacetic acid degradative plasmids in agricultural soils of the Mekong delta, Vietnam.</title>
        <authorList>
            <person name="Nguyen T.P.O."/>
            <person name="De Mot R."/>
            <person name="Springael D."/>
        </authorList>
    </citation>
    <scope>NUCLEOTIDE SEQUENCE</scope>
    <source>
        <strain evidence="2">TGCL_2</strain>
    </source>
</reference>
<organism evidence="2">
    <name type="scientific">Cupriavidus sp. TGCL-2</name>
    <dbReference type="NCBI Taxonomy" id="1699185"/>
    <lineage>
        <taxon>Bacteria</taxon>
        <taxon>Pseudomonadati</taxon>
        <taxon>Pseudomonadota</taxon>
        <taxon>Betaproteobacteria</taxon>
        <taxon>Burkholderiales</taxon>
        <taxon>Burkholderiaceae</taxon>
        <taxon>Cupriavidus</taxon>
    </lineage>
</organism>
<evidence type="ECO:0000259" key="1">
    <source>
        <dbReference type="Pfam" id="PF01526"/>
    </source>
</evidence>
<dbReference type="EMBL" id="CCJI010000004">
    <property type="protein sequence ID" value="CDS90707.1"/>
    <property type="molecule type" value="Genomic_DNA"/>
</dbReference>
<dbReference type="AlphaFoldDB" id="A0A2Z6ITQ5"/>
<feature type="domain" description="Tn3 transposase DDE" evidence="1">
    <location>
        <begin position="14"/>
        <end position="111"/>
    </location>
</feature>
<evidence type="ECO:0000313" key="2">
    <source>
        <dbReference type="EMBL" id="CDS90707.1"/>
    </source>
</evidence>
<dbReference type="GO" id="GO:0004803">
    <property type="term" value="F:transposase activity"/>
    <property type="evidence" value="ECO:0007669"/>
    <property type="project" value="InterPro"/>
</dbReference>
<dbReference type="Pfam" id="PF01526">
    <property type="entry name" value="DDE_Tnp_Tn3"/>
    <property type="match status" value="1"/>
</dbReference>
<dbReference type="GO" id="GO:0006313">
    <property type="term" value="P:DNA transposition"/>
    <property type="evidence" value="ECO:0007669"/>
    <property type="project" value="InterPro"/>
</dbReference>
<proteinExistence type="predicted"/>
<keyword evidence="2" id="KW-0614">Plasmid</keyword>
<protein>
    <submittedName>
        <fullName evidence="2">Transposase</fullName>
    </submittedName>
</protein>
<dbReference type="InterPro" id="IPR002513">
    <property type="entry name" value="Tn3_Tnp_DDE_dom"/>
</dbReference>